<keyword evidence="1" id="KW-0732">Signal</keyword>
<dbReference type="AlphaFoldDB" id="A0AAE9NGE8"/>
<accession>A0AAE9NGE8</accession>
<protein>
    <recommendedName>
        <fullName evidence="4">SH3 domain-containing protein</fullName>
    </recommendedName>
</protein>
<evidence type="ECO:0000313" key="2">
    <source>
        <dbReference type="EMBL" id="UUO68555.1"/>
    </source>
</evidence>
<dbReference type="Proteomes" id="UP001058872">
    <property type="component" value="Chromosome"/>
</dbReference>
<organism evidence="2 3">
    <name type="scientific">Bradyrhizobium betae</name>
    <dbReference type="NCBI Taxonomy" id="244734"/>
    <lineage>
        <taxon>Bacteria</taxon>
        <taxon>Pseudomonadati</taxon>
        <taxon>Pseudomonadota</taxon>
        <taxon>Alphaproteobacteria</taxon>
        <taxon>Hyphomicrobiales</taxon>
        <taxon>Nitrobacteraceae</taxon>
        <taxon>Bradyrhizobium</taxon>
    </lineage>
</organism>
<dbReference type="Gene3D" id="2.30.30.40">
    <property type="entry name" value="SH3 Domains"/>
    <property type="match status" value="1"/>
</dbReference>
<gene>
    <name evidence="2" type="ORF">DCM83_27325</name>
</gene>
<sequence>MRVLRLIAAAILSVATQAARADDTGPAWRASALAMVPAGYVAGTAYRTEGSTGYLAVYPATSNDPKTPASVFAARQTLVVALTPDATRALSAEIKPRSDPDRDDSDFAKLHAELAGKRATLPDRTEPCSLGAWSIDKDPHGLNVRAEPSTTARVLGTLPPPYRLKLGGAENTPDGGWLTEFRIIGFKNGWFLIEGASPPGKDYEDEKRYPRNAPKPYAGRGWVAASKVGANYANGGTRAGGLFQAPFVDAQWMPAQRELGGPIDGDGGPKRLLACSGFWGLVESHDGVRGWWRALCSNQVTNCS</sequence>
<proteinExistence type="predicted"/>
<reference evidence="2" key="1">
    <citation type="submission" date="2018-04" db="EMBL/GenBank/DDBJ databases">
        <title>Genomes of Endosymbiotic and Endophytic Bradyrhizobium Publication status.</title>
        <authorList>
            <person name="Guha S."/>
            <person name="Jorrin B."/>
            <person name="Sarkar M."/>
            <person name="Poole P.S."/>
            <person name="DasGupta M."/>
        </authorList>
    </citation>
    <scope>NUCLEOTIDE SEQUENCE</scope>
    <source>
        <strain evidence="2">WBOS16</strain>
    </source>
</reference>
<name>A0AAE9NGE8_9BRAD</name>
<feature type="chain" id="PRO_5042013560" description="SH3 domain-containing protein" evidence="1">
    <location>
        <begin position="22"/>
        <end position="304"/>
    </location>
</feature>
<evidence type="ECO:0008006" key="4">
    <source>
        <dbReference type="Google" id="ProtNLM"/>
    </source>
</evidence>
<dbReference type="EMBL" id="CP028989">
    <property type="protein sequence ID" value="UUO68555.1"/>
    <property type="molecule type" value="Genomic_DNA"/>
</dbReference>
<evidence type="ECO:0000256" key="1">
    <source>
        <dbReference type="SAM" id="SignalP"/>
    </source>
</evidence>
<dbReference type="RefSeq" id="WP_257175487.1">
    <property type="nucleotide sequence ID" value="NZ_CP028989.1"/>
</dbReference>
<feature type="signal peptide" evidence="1">
    <location>
        <begin position="1"/>
        <end position="21"/>
    </location>
</feature>
<evidence type="ECO:0000313" key="3">
    <source>
        <dbReference type="Proteomes" id="UP001058872"/>
    </source>
</evidence>